<proteinExistence type="predicted"/>
<sequence length="211" mass="23074">MPMRLCDAEVYARSLLPRLHGYPLWVPEPFGRIGKFRQVGVRVGDVGYVTDIGSFKTLFNVLVARDDPNISQLKESQGVGTVISGIDTHDSTDVETDLFANDNLIGLQASSGASDQLRNTWGTAVLHLPHGATRLSAPRGSFVKYAIENAPSWYDFVNGELGRYVPNGNVYLITSCNKSSSWTLAKMPIVSSGQRVTRSSEDGEMDPCAMF</sequence>
<accession>A0A5C3QH00</accession>
<evidence type="ECO:0000313" key="1">
    <source>
        <dbReference type="EMBL" id="TFK97563.1"/>
    </source>
</evidence>
<organism evidence="1 2">
    <name type="scientific">Pterulicium gracile</name>
    <dbReference type="NCBI Taxonomy" id="1884261"/>
    <lineage>
        <taxon>Eukaryota</taxon>
        <taxon>Fungi</taxon>
        <taxon>Dikarya</taxon>
        <taxon>Basidiomycota</taxon>
        <taxon>Agaricomycotina</taxon>
        <taxon>Agaricomycetes</taxon>
        <taxon>Agaricomycetidae</taxon>
        <taxon>Agaricales</taxon>
        <taxon>Pleurotineae</taxon>
        <taxon>Pterulaceae</taxon>
        <taxon>Pterulicium</taxon>
    </lineage>
</organism>
<gene>
    <name evidence="1" type="ORF">BDV98DRAFT_596539</name>
</gene>
<dbReference type="EMBL" id="ML178846">
    <property type="protein sequence ID" value="TFK97563.1"/>
    <property type="molecule type" value="Genomic_DNA"/>
</dbReference>
<protein>
    <submittedName>
        <fullName evidence="1">Uncharacterized protein</fullName>
    </submittedName>
</protein>
<dbReference type="Proteomes" id="UP000305067">
    <property type="component" value="Unassembled WGS sequence"/>
</dbReference>
<dbReference type="STRING" id="1884261.A0A5C3QH00"/>
<dbReference type="AlphaFoldDB" id="A0A5C3QH00"/>
<keyword evidence="2" id="KW-1185">Reference proteome</keyword>
<name>A0A5C3QH00_9AGAR</name>
<reference evidence="1 2" key="1">
    <citation type="journal article" date="2019" name="Nat. Ecol. Evol.">
        <title>Megaphylogeny resolves global patterns of mushroom evolution.</title>
        <authorList>
            <person name="Varga T."/>
            <person name="Krizsan K."/>
            <person name="Foldi C."/>
            <person name="Dima B."/>
            <person name="Sanchez-Garcia M."/>
            <person name="Sanchez-Ramirez S."/>
            <person name="Szollosi G.J."/>
            <person name="Szarkandi J.G."/>
            <person name="Papp V."/>
            <person name="Albert L."/>
            <person name="Andreopoulos W."/>
            <person name="Angelini C."/>
            <person name="Antonin V."/>
            <person name="Barry K.W."/>
            <person name="Bougher N.L."/>
            <person name="Buchanan P."/>
            <person name="Buyck B."/>
            <person name="Bense V."/>
            <person name="Catcheside P."/>
            <person name="Chovatia M."/>
            <person name="Cooper J."/>
            <person name="Damon W."/>
            <person name="Desjardin D."/>
            <person name="Finy P."/>
            <person name="Geml J."/>
            <person name="Haridas S."/>
            <person name="Hughes K."/>
            <person name="Justo A."/>
            <person name="Karasinski D."/>
            <person name="Kautmanova I."/>
            <person name="Kiss B."/>
            <person name="Kocsube S."/>
            <person name="Kotiranta H."/>
            <person name="LaButti K.M."/>
            <person name="Lechner B.E."/>
            <person name="Liimatainen K."/>
            <person name="Lipzen A."/>
            <person name="Lukacs Z."/>
            <person name="Mihaltcheva S."/>
            <person name="Morgado L.N."/>
            <person name="Niskanen T."/>
            <person name="Noordeloos M.E."/>
            <person name="Ohm R.A."/>
            <person name="Ortiz-Santana B."/>
            <person name="Ovrebo C."/>
            <person name="Racz N."/>
            <person name="Riley R."/>
            <person name="Savchenko A."/>
            <person name="Shiryaev A."/>
            <person name="Soop K."/>
            <person name="Spirin V."/>
            <person name="Szebenyi C."/>
            <person name="Tomsovsky M."/>
            <person name="Tulloss R.E."/>
            <person name="Uehling J."/>
            <person name="Grigoriev I.V."/>
            <person name="Vagvolgyi C."/>
            <person name="Papp T."/>
            <person name="Martin F.M."/>
            <person name="Miettinen O."/>
            <person name="Hibbett D.S."/>
            <person name="Nagy L.G."/>
        </authorList>
    </citation>
    <scope>NUCLEOTIDE SEQUENCE [LARGE SCALE GENOMIC DNA]</scope>
    <source>
        <strain evidence="1 2">CBS 309.79</strain>
    </source>
</reference>
<dbReference type="OrthoDB" id="2662290at2759"/>
<evidence type="ECO:0000313" key="2">
    <source>
        <dbReference type="Proteomes" id="UP000305067"/>
    </source>
</evidence>